<evidence type="ECO:0000313" key="10">
    <source>
        <dbReference type="Proteomes" id="UP001595528"/>
    </source>
</evidence>
<evidence type="ECO:0000256" key="7">
    <source>
        <dbReference type="RuleBase" id="RU369079"/>
    </source>
</evidence>
<feature type="transmembrane region" description="Helical" evidence="7">
    <location>
        <begin position="7"/>
        <end position="36"/>
    </location>
</feature>
<keyword evidence="10" id="KW-1185">Reference proteome</keyword>
<feature type="transmembrane region" description="Helical" evidence="7">
    <location>
        <begin position="317"/>
        <end position="346"/>
    </location>
</feature>
<dbReference type="InterPro" id="IPR004681">
    <property type="entry name" value="TRAP_DctM"/>
</dbReference>
<evidence type="ECO:0000256" key="5">
    <source>
        <dbReference type="ARBA" id="ARBA00022989"/>
    </source>
</evidence>
<evidence type="ECO:0000256" key="2">
    <source>
        <dbReference type="ARBA" id="ARBA00022475"/>
    </source>
</evidence>
<evidence type="ECO:0000259" key="8">
    <source>
        <dbReference type="Pfam" id="PF06808"/>
    </source>
</evidence>
<comment type="caution">
    <text evidence="7">Lacks conserved residue(s) required for the propagation of feature annotation.</text>
</comment>
<comment type="subcellular location">
    <subcellularLocation>
        <location evidence="1 7">Cell inner membrane</location>
        <topology evidence="1 7">Multi-pass membrane protein</topology>
    </subcellularLocation>
</comment>
<keyword evidence="4 7" id="KW-0812">Transmembrane</keyword>
<feature type="transmembrane region" description="Helical" evidence="7">
    <location>
        <begin position="402"/>
        <end position="423"/>
    </location>
</feature>
<evidence type="ECO:0000256" key="1">
    <source>
        <dbReference type="ARBA" id="ARBA00004429"/>
    </source>
</evidence>
<dbReference type="InterPro" id="IPR010656">
    <property type="entry name" value="DctM"/>
</dbReference>
<name>A0ABV7L9D6_9PROT</name>
<feature type="transmembrane region" description="Helical" evidence="7">
    <location>
        <begin position="281"/>
        <end position="305"/>
    </location>
</feature>
<comment type="caution">
    <text evidence="9">The sequence shown here is derived from an EMBL/GenBank/DDBJ whole genome shotgun (WGS) entry which is preliminary data.</text>
</comment>
<dbReference type="Pfam" id="PF06808">
    <property type="entry name" value="DctM"/>
    <property type="match status" value="1"/>
</dbReference>
<dbReference type="Proteomes" id="UP001595528">
    <property type="component" value="Unassembled WGS sequence"/>
</dbReference>
<dbReference type="EMBL" id="JBHRTR010000054">
    <property type="protein sequence ID" value="MFC3231084.1"/>
    <property type="molecule type" value="Genomic_DNA"/>
</dbReference>
<comment type="similarity">
    <text evidence="7">Belongs to the TRAP transporter large permease family.</text>
</comment>
<feature type="transmembrane region" description="Helical" evidence="7">
    <location>
        <begin position="358"/>
        <end position="382"/>
    </location>
</feature>
<feature type="transmembrane region" description="Helical" evidence="7">
    <location>
        <begin position="135"/>
        <end position="153"/>
    </location>
</feature>
<sequence>MIGELALLFGVMIGLLMLGLPIFFAIGAAGAAYAIVYAPKVPLMIIGQRFVNGLDSYDFAAIPFFFLAGEIMNRGGISARLLRFARAAIGHIRGGLSHVNVLASMVFAGVSGSAAADASAIGSVMIPAMKREGYPAAYAASVTAASATIGPMIPPSIPLVIYALFAKQSVGQMFLAGVLPGLGMGLVLLAASIWISRRRNYPSRPWQGWGELARSGVTSALALALPVIVVVGLVSGAATTTEIGAIAAAYAVLVTSLVYRELPLRDLWTALCTAAVDSCRVLIIIAVAGIFSYIIASMGLAYSLAKLASGLSDDPAIVLAVIMLILLLLGTVLEPVTLLVVIVPILVPTAQAVGIDPIQLGTVAVLATLVGLVTPPVGFLIYLTAAQAQVRAGPVIRELTPFVLALIALLVALVFVPGLSLWLPRLFFG</sequence>
<evidence type="ECO:0000256" key="3">
    <source>
        <dbReference type="ARBA" id="ARBA00022519"/>
    </source>
</evidence>
<comment type="subunit">
    <text evidence="7">The complex comprises the extracytoplasmic solute receptor protein and the two transmembrane proteins.</text>
</comment>
<dbReference type="PIRSF" id="PIRSF006066">
    <property type="entry name" value="HI0050"/>
    <property type="match status" value="1"/>
</dbReference>
<feature type="transmembrane region" description="Helical" evidence="7">
    <location>
        <begin position="173"/>
        <end position="195"/>
    </location>
</feature>
<dbReference type="NCBIfam" id="TIGR00786">
    <property type="entry name" value="dctM"/>
    <property type="match status" value="1"/>
</dbReference>
<gene>
    <name evidence="9" type="ORF">ACFOGJ_27805</name>
</gene>
<comment type="function">
    <text evidence="7">Part of the tripartite ATP-independent periplasmic (TRAP) transport system.</text>
</comment>
<feature type="transmembrane region" description="Helical" evidence="7">
    <location>
        <begin position="56"/>
        <end position="73"/>
    </location>
</feature>
<keyword evidence="6 7" id="KW-0472">Membrane</keyword>
<accession>A0ABV7L9D6</accession>
<keyword evidence="2" id="KW-1003">Cell membrane</keyword>
<feature type="domain" description="TRAP C4-dicarboxylate transport system permease DctM subunit" evidence="8">
    <location>
        <begin position="9"/>
        <end position="419"/>
    </location>
</feature>
<protein>
    <recommendedName>
        <fullName evidence="7">TRAP transporter large permease protein</fullName>
    </recommendedName>
</protein>
<keyword evidence="7" id="KW-0813">Transport</keyword>
<keyword evidence="5 7" id="KW-1133">Transmembrane helix</keyword>
<dbReference type="PANTHER" id="PTHR33362">
    <property type="entry name" value="SIALIC ACID TRAP TRANSPORTER PERMEASE PROTEIN SIAT-RELATED"/>
    <property type="match status" value="1"/>
</dbReference>
<keyword evidence="3 7" id="KW-0997">Cell inner membrane</keyword>
<evidence type="ECO:0000256" key="4">
    <source>
        <dbReference type="ARBA" id="ARBA00022692"/>
    </source>
</evidence>
<evidence type="ECO:0000313" key="9">
    <source>
        <dbReference type="EMBL" id="MFC3231084.1"/>
    </source>
</evidence>
<dbReference type="PANTHER" id="PTHR33362:SF2">
    <property type="entry name" value="TRAP TRANSPORTER LARGE PERMEASE PROTEIN"/>
    <property type="match status" value="1"/>
</dbReference>
<evidence type="ECO:0000256" key="6">
    <source>
        <dbReference type="ARBA" id="ARBA00023136"/>
    </source>
</evidence>
<proteinExistence type="inferred from homology"/>
<feature type="transmembrane region" description="Helical" evidence="7">
    <location>
        <begin position="216"/>
        <end position="237"/>
    </location>
</feature>
<dbReference type="RefSeq" id="WP_379906551.1">
    <property type="nucleotide sequence ID" value="NZ_JBHRTR010000054.1"/>
</dbReference>
<feature type="transmembrane region" description="Helical" evidence="7">
    <location>
        <begin position="243"/>
        <end position="260"/>
    </location>
</feature>
<reference evidence="10" key="1">
    <citation type="journal article" date="2019" name="Int. J. Syst. Evol. Microbiol.">
        <title>The Global Catalogue of Microorganisms (GCM) 10K type strain sequencing project: providing services to taxonomists for standard genome sequencing and annotation.</title>
        <authorList>
            <consortium name="The Broad Institute Genomics Platform"/>
            <consortium name="The Broad Institute Genome Sequencing Center for Infectious Disease"/>
            <person name="Wu L."/>
            <person name="Ma J."/>
        </authorList>
    </citation>
    <scope>NUCLEOTIDE SEQUENCE [LARGE SCALE GENOMIC DNA]</scope>
    <source>
        <strain evidence="10">KCTC 42964</strain>
    </source>
</reference>
<organism evidence="9 10">
    <name type="scientific">Marinibaculum pumilum</name>
    <dbReference type="NCBI Taxonomy" id="1766165"/>
    <lineage>
        <taxon>Bacteria</taxon>
        <taxon>Pseudomonadati</taxon>
        <taxon>Pseudomonadota</taxon>
        <taxon>Alphaproteobacteria</taxon>
        <taxon>Rhodospirillales</taxon>
        <taxon>Rhodospirillaceae</taxon>
        <taxon>Marinibaculum</taxon>
    </lineage>
</organism>